<accession>A0A066WYY3</accession>
<proteinExistence type="predicted"/>
<feature type="region of interest" description="Disordered" evidence="1">
    <location>
        <begin position="99"/>
        <end position="123"/>
    </location>
</feature>
<organism evidence="2 3">
    <name type="scientific">Colletotrichum sublineola</name>
    <name type="common">Sorghum anthracnose fungus</name>
    <dbReference type="NCBI Taxonomy" id="1173701"/>
    <lineage>
        <taxon>Eukaryota</taxon>
        <taxon>Fungi</taxon>
        <taxon>Dikarya</taxon>
        <taxon>Ascomycota</taxon>
        <taxon>Pezizomycotina</taxon>
        <taxon>Sordariomycetes</taxon>
        <taxon>Hypocreomycetidae</taxon>
        <taxon>Glomerellales</taxon>
        <taxon>Glomerellaceae</taxon>
        <taxon>Colletotrichum</taxon>
        <taxon>Colletotrichum graminicola species complex</taxon>
    </lineage>
</organism>
<comment type="caution">
    <text evidence="2">The sequence shown here is derived from an EMBL/GenBank/DDBJ whole genome shotgun (WGS) entry which is preliminary data.</text>
</comment>
<evidence type="ECO:0000256" key="1">
    <source>
        <dbReference type="SAM" id="MobiDB-lite"/>
    </source>
</evidence>
<name>A0A066WYY3_COLSU</name>
<feature type="region of interest" description="Disordered" evidence="1">
    <location>
        <begin position="1"/>
        <end position="43"/>
    </location>
</feature>
<evidence type="ECO:0000313" key="3">
    <source>
        <dbReference type="Proteomes" id="UP000027238"/>
    </source>
</evidence>
<dbReference type="EMBL" id="JMSE01001373">
    <property type="protein sequence ID" value="KDN61922.1"/>
    <property type="molecule type" value="Genomic_DNA"/>
</dbReference>
<gene>
    <name evidence="2" type="ORF">CSUB01_09932</name>
</gene>
<evidence type="ECO:0000313" key="2">
    <source>
        <dbReference type="EMBL" id="KDN61922.1"/>
    </source>
</evidence>
<protein>
    <submittedName>
        <fullName evidence="2">Uncharacterized protein</fullName>
    </submittedName>
</protein>
<reference evidence="3" key="1">
    <citation type="journal article" date="2014" name="Genome Announc.">
        <title>Draft genome sequence of Colletotrichum sublineola, a destructive pathogen of cultivated sorghum.</title>
        <authorList>
            <person name="Baroncelli R."/>
            <person name="Sanz-Martin J.M."/>
            <person name="Rech G.E."/>
            <person name="Sukno S.A."/>
            <person name="Thon M.R."/>
        </authorList>
    </citation>
    <scope>NUCLEOTIDE SEQUENCE [LARGE SCALE GENOMIC DNA]</scope>
    <source>
        <strain evidence="3">TX430BB</strain>
    </source>
</reference>
<dbReference type="HOGENOM" id="CLU_1348845_0_0_1"/>
<sequence length="203" mass="21730">MAKLRLSEQPSCAVPSPTVPPGPRAETGAVMNRDLGPLHGANSPAPPAMLGTWSINGVLIASSTLYLSLSLSLSLYLSTIIPTTKITDNHHAVSSSLTNRRIPDMTPPRHLQTPPNHVPRPGLHAPIRKVHITLPAASGRRSRHINTTTNITASSHDKQACDPSLPHLRIGTGSPLALSIPSPPFRLRNAAWFSAKSWGMVEE</sequence>
<keyword evidence="3" id="KW-1185">Reference proteome</keyword>
<dbReference type="Proteomes" id="UP000027238">
    <property type="component" value="Unassembled WGS sequence"/>
</dbReference>
<dbReference type="AlphaFoldDB" id="A0A066WYY3"/>